<keyword evidence="2" id="KW-0812">Transmembrane</keyword>
<evidence type="ECO:0000313" key="3">
    <source>
        <dbReference type="EMBL" id="AZB49251.1"/>
    </source>
</evidence>
<dbReference type="Proteomes" id="UP000677407">
    <property type="component" value="Segment"/>
</dbReference>
<evidence type="ECO:0000256" key="1">
    <source>
        <dbReference type="SAM" id="MobiDB-lite"/>
    </source>
</evidence>
<evidence type="ECO:0000313" key="4">
    <source>
        <dbReference type="Proteomes" id="UP000677407"/>
    </source>
</evidence>
<feature type="transmembrane region" description="Helical" evidence="2">
    <location>
        <begin position="108"/>
        <end position="130"/>
    </location>
</feature>
<keyword evidence="2" id="KW-0472">Membrane</keyword>
<organism evidence="3">
    <name type="scientific">Phascolarctid gammaherpesvirus 1</name>
    <dbReference type="NCBI Taxonomy" id="2249313"/>
    <lineage>
        <taxon>Viruses</taxon>
        <taxon>Duplodnaviria</taxon>
        <taxon>Heunggongvirae</taxon>
        <taxon>Peploviricota</taxon>
        <taxon>Herviviricetes</taxon>
        <taxon>Herpesvirales</taxon>
        <taxon>Orthoherpesviridae</taxon>
        <taxon>Gammaherpesvirinae</taxon>
        <taxon>Manticavirus</taxon>
        <taxon>Manticavirus phascolarctidgamma1</taxon>
    </lineage>
</organism>
<feature type="compositionally biased region" description="Pro residues" evidence="1">
    <location>
        <begin position="62"/>
        <end position="71"/>
    </location>
</feature>
<accession>A0A3S8D7R6</accession>
<gene>
    <name evidence="3" type="primary">Vp7</name>
</gene>
<feature type="compositionally biased region" description="Basic and acidic residues" evidence="1">
    <location>
        <begin position="47"/>
        <end position="57"/>
    </location>
</feature>
<name>A0A3S8D7R6_9GAMA</name>
<dbReference type="GeneID" id="65102806"/>
<dbReference type="RefSeq" id="YP_010087521.1">
    <property type="nucleotide sequence ID" value="NC_055555.1"/>
</dbReference>
<proteinExistence type="predicted"/>
<evidence type="ECO:0000256" key="2">
    <source>
        <dbReference type="SAM" id="Phobius"/>
    </source>
</evidence>
<dbReference type="KEGG" id="vg:65102806"/>
<feature type="region of interest" description="Disordered" evidence="1">
    <location>
        <begin position="1"/>
        <end position="107"/>
    </location>
</feature>
<sequence length="157" mass="17753">MDESENKSNSAPDSENDLDVDGWWGHNNKPKNPINRPDPDPEPDYWNDFRQDKEKKGTHPSTGPPPVPPPRGPRRGPLPDYPGDDYMKLFWQSKGDSKGRQRRPRKRGGGACLGLICFLLLTLILAYVWLLLEGEYFYVGCTDSNDPLNVLTPVSVF</sequence>
<protein>
    <submittedName>
        <fullName evidence="3">Uncharacterized protein</fullName>
    </submittedName>
</protein>
<keyword evidence="4" id="KW-1185">Reference proteome</keyword>
<keyword evidence="2" id="KW-1133">Transmembrane helix</keyword>
<dbReference type="EMBL" id="MG452722">
    <property type="protein sequence ID" value="AZB49251.1"/>
    <property type="molecule type" value="Genomic_DNA"/>
</dbReference>
<reference evidence="3" key="1">
    <citation type="submission" date="2017-11" db="EMBL/GenBank/DDBJ databases">
        <title>The distinct marsupial branch of gammaherpesviruses includes novel host-derived genes seldom found in other viruses.</title>
        <authorList>
            <person name="Vaz P.K."/>
        </authorList>
    </citation>
    <scope>NUCLEOTIDE SEQUENCE</scope>
    <source>
        <strain evidence="3">36M/11</strain>
    </source>
</reference>